<dbReference type="PROSITE" id="PS50217">
    <property type="entry name" value="BZIP"/>
    <property type="match status" value="1"/>
</dbReference>
<dbReference type="STRING" id="51031.W2T1A4"/>
<dbReference type="SMART" id="SM00338">
    <property type="entry name" value="BRLZ"/>
    <property type="match status" value="1"/>
</dbReference>
<dbReference type="EMBL" id="KI660279">
    <property type="protein sequence ID" value="ETN75693.1"/>
    <property type="molecule type" value="Genomic_DNA"/>
</dbReference>
<dbReference type="InterPro" id="IPR004827">
    <property type="entry name" value="bZIP"/>
</dbReference>
<dbReference type="GO" id="GO:0000981">
    <property type="term" value="F:DNA-binding transcription factor activity, RNA polymerase II-specific"/>
    <property type="evidence" value="ECO:0007669"/>
    <property type="project" value="TreeGrafter"/>
</dbReference>
<protein>
    <submittedName>
        <fullName evidence="7">BZIP transcription factor</fullName>
    </submittedName>
</protein>
<comment type="similarity">
    <text evidence="1">Belongs to the bZIP family. Jun subfamily.</text>
</comment>
<dbReference type="PANTHER" id="PTHR11462:SF35">
    <property type="entry name" value="TRANSCRIPTION FACTOR JRA"/>
    <property type="match status" value="1"/>
</dbReference>
<keyword evidence="2" id="KW-0805">Transcription regulation</keyword>
<keyword evidence="8" id="KW-1185">Reference proteome</keyword>
<dbReference type="OrthoDB" id="2187714at2759"/>
<dbReference type="GO" id="GO:0005667">
    <property type="term" value="C:transcription regulator complex"/>
    <property type="evidence" value="ECO:0007669"/>
    <property type="project" value="TreeGrafter"/>
</dbReference>
<evidence type="ECO:0000313" key="8">
    <source>
        <dbReference type="Proteomes" id="UP000053676"/>
    </source>
</evidence>
<dbReference type="KEGG" id="nai:NECAME_12193"/>
<sequence>MDFNVFPSTYSSSCFHTPPPDPRTRAVDVVVISPPIFCILKQCFRAGLGRRSRRRGGGGLWRARGVVEGESCAIATTLAVRRVQTLLPLAMNARLRNPPLYNIQHHAPHNDWLAMDEQEKRKLDRKRARNRAAATKCRQKKIDRIQELEGLVATEKQRAQNLDLEMESLRSTLHQLQQLIQMHEQRGCARS</sequence>
<feature type="domain" description="BZIP" evidence="6">
    <location>
        <begin position="120"/>
        <end position="183"/>
    </location>
</feature>
<keyword evidence="3" id="KW-0238">DNA-binding</keyword>
<proteinExistence type="inferred from homology"/>
<keyword evidence="5" id="KW-0175">Coiled coil</keyword>
<dbReference type="Gene3D" id="1.20.5.170">
    <property type="match status" value="1"/>
</dbReference>
<dbReference type="GO" id="GO:0051726">
    <property type="term" value="P:regulation of cell cycle"/>
    <property type="evidence" value="ECO:0007669"/>
    <property type="project" value="TreeGrafter"/>
</dbReference>
<gene>
    <name evidence="7" type="ORF">NECAME_12193</name>
</gene>
<evidence type="ECO:0000256" key="1">
    <source>
        <dbReference type="ARBA" id="ARBA00006882"/>
    </source>
</evidence>
<evidence type="ECO:0000256" key="3">
    <source>
        <dbReference type="ARBA" id="ARBA00023125"/>
    </source>
</evidence>
<evidence type="ECO:0000313" key="7">
    <source>
        <dbReference type="EMBL" id="ETN75693.1"/>
    </source>
</evidence>
<evidence type="ECO:0000256" key="4">
    <source>
        <dbReference type="ARBA" id="ARBA00023163"/>
    </source>
</evidence>
<dbReference type="GO" id="GO:0042127">
    <property type="term" value="P:regulation of cell population proliferation"/>
    <property type="evidence" value="ECO:0007669"/>
    <property type="project" value="TreeGrafter"/>
</dbReference>
<dbReference type="InterPro" id="IPR046347">
    <property type="entry name" value="bZIP_sf"/>
</dbReference>
<dbReference type="AlphaFoldDB" id="W2T1A4"/>
<dbReference type="SUPFAM" id="SSF57959">
    <property type="entry name" value="Leucine zipper domain"/>
    <property type="match status" value="1"/>
</dbReference>
<dbReference type="Pfam" id="PF00170">
    <property type="entry name" value="bZIP_1"/>
    <property type="match status" value="1"/>
</dbReference>
<feature type="coiled-coil region" evidence="5">
    <location>
        <begin position="145"/>
        <end position="186"/>
    </location>
</feature>
<dbReference type="InterPro" id="IPR002112">
    <property type="entry name" value="Leuzip_Jun"/>
</dbReference>
<name>W2T1A4_NECAM</name>
<dbReference type="PANTHER" id="PTHR11462">
    <property type="entry name" value="JUN TRANSCRIPTION FACTOR-RELATED"/>
    <property type="match status" value="1"/>
</dbReference>
<dbReference type="InterPro" id="IPR050946">
    <property type="entry name" value="AP-1_TF_bZIP"/>
</dbReference>
<keyword evidence="4" id="KW-0804">Transcription</keyword>
<evidence type="ECO:0000256" key="5">
    <source>
        <dbReference type="SAM" id="Coils"/>
    </source>
</evidence>
<evidence type="ECO:0000259" key="6">
    <source>
        <dbReference type="PROSITE" id="PS50217"/>
    </source>
</evidence>
<dbReference type="Proteomes" id="UP000053676">
    <property type="component" value="Unassembled WGS sequence"/>
</dbReference>
<dbReference type="PROSITE" id="PS00036">
    <property type="entry name" value="BZIP_BASIC"/>
    <property type="match status" value="1"/>
</dbReference>
<dbReference type="GO" id="GO:0000978">
    <property type="term" value="F:RNA polymerase II cis-regulatory region sequence-specific DNA binding"/>
    <property type="evidence" value="ECO:0007669"/>
    <property type="project" value="TreeGrafter"/>
</dbReference>
<organism evidence="7 8">
    <name type="scientific">Necator americanus</name>
    <name type="common">Human hookworm</name>
    <dbReference type="NCBI Taxonomy" id="51031"/>
    <lineage>
        <taxon>Eukaryota</taxon>
        <taxon>Metazoa</taxon>
        <taxon>Ecdysozoa</taxon>
        <taxon>Nematoda</taxon>
        <taxon>Chromadorea</taxon>
        <taxon>Rhabditida</taxon>
        <taxon>Rhabditina</taxon>
        <taxon>Rhabditomorpha</taxon>
        <taxon>Strongyloidea</taxon>
        <taxon>Ancylostomatidae</taxon>
        <taxon>Bunostominae</taxon>
        <taxon>Necator</taxon>
    </lineage>
</organism>
<reference evidence="8" key="1">
    <citation type="journal article" date="2014" name="Nat. Genet.">
        <title>Genome of the human hookworm Necator americanus.</title>
        <authorList>
            <person name="Tang Y.T."/>
            <person name="Gao X."/>
            <person name="Rosa B.A."/>
            <person name="Abubucker S."/>
            <person name="Hallsworth-Pepin K."/>
            <person name="Martin J."/>
            <person name="Tyagi R."/>
            <person name="Heizer E."/>
            <person name="Zhang X."/>
            <person name="Bhonagiri-Palsikar V."/>
            <person name="Minx P."/>
            <person name="Warren W.C."/>
            <person name="Wang Q."/>
            <person name="Zhan B."/>
            <person name="Hotez P.J."/>
            <person name="Sternberg P.W."/>
            <person name="Dougall A."/>
            <person name="Gaze S.T."/>
            <person name="Mulvenna J."/>
            <person name="Sotillo J."/>
            <person name="Ranganathan S."/>
            <person name="Rabelo E.M."/>
            <person name="Wilson R.K."/>
            <person name="Felgner P.L."/>
            <person name="Bethony J."/>
            <person name="Hawdon J.M."/>
            <person name="Gasser R.B."/>
            <person name="Loukas A."/>
            <person name="Mitreva M."/>
        </authorList>
    </citation>
    <scope>NUCLEOTIDE SEQUENCE [LARGE SCALE GENOMIC DNA]</scope>
</reference>
<evidence type="ECO:0000256" key="2">
    <source>
        <dbReference type="ARBA" id="ARBA00023015"/>
    </source>
</evidence>
<accession>W2T1A4</accession>
<dbReference type="PRINTS" id="PR00043">
    <property type="entry name" value="LEUZIPPRJUN"/>
</dbReference>